<proteinExistence type="predicted"/>
<organism evidence="1">
    <name type="scientific">viral metagenome</name>
    <dbReference type="NCBI Taxonomy" id="1070528"/>
    <lineage>
        <taxon>unclassified sequences</taxon>
        <taxon>metagenomes</taxon>
        <taxon>organismal metagenomes</taxon>
    </lineage>
</organism>
<sequence length="165" mass="19331">MSFTRFHDDPNRIHKQVQQSTYAGTYQLNSPGNGLDLPFSQEAQLRLQGWGANFDKNMISQENDLRGLTRKLNKDYVDVNNYTKYQRLPSEPAYKIQAPYVEESRASHPAWTFRDLEQKRWEEPFLNPQASLEKPFQHDIQTRILEKDNYVAEIPDLSTISRVNV</sequence>
<reference evidence="1" key="1">
    <citation type="journal article" date="2020" name="Nature">
        <title>Giant virus diversity and host interactions through global metagenomics.</title>
        <authorList>
            <person name="Schulz F."/>
            <person name="Roux S."/>
            <person name="Paez-Espino D."/>
            <person name="Jungbluth S."/>
            <person name="Walsh D.A."/>
            <person name="Denef V.J."/>
            <person name="McMahon K.D."/>
            <person name="Konstantinidis K.T."/>
            <person name="Eloe-Fadrosh E.A."/>
            <person name="Kyrpides N.C."/>
            <person name="Woyke T."/>
        </authorList>
    </citation>
    <scope>NUCLEOTIDE SEQUENCE</scope>
    <source>
        <strain evidence="1">GVMAG-M-3300009187-29</strain>
    </source>
</reference>
<evidence type="ECO:0000313" key="1">
    <source>
        <dbReference type="EMBL" id="QHS86192.1"/>
    </source>
</evidence>
<dbReference type="EMBL" id="MN739052">
    <property type="protein sequence ID" value="QHS86192.1"/>
    <property type="molecule type" value="Genomic_DNA"/>
</dbReference>
<name>A0A6C0B2B0_9ZZZZ</name>
<dbReference type="AlphaFoldDB" id="A0A6C0B2B0"/>
<protein>
    <submittedName>
        <fullName evidence="1">Uncharacterized protein</fullName>
    </submittedName>
</protein>
<accession>A0A6C0B2B0</accession>